<dbReference type="CDD" id="cd04077">
    <property type="entry name" value="Peptidases_S8_PCSK9_ProteinaseK_like"/>
    <property type="match status" value="1"/>
</dbReference>
<feature type="active site" description="Charge relay system" evidence="5">
    <location>
        <position position="145"/>
    </location>
</feature>
<evidence type="ECO:0000313" key="9">
    <source>
        <dbReference type="Proteomes" id="UP000094336"/>
    </source>
</evidence>
<dbReference type="InterPro" id="IPR022398">
    <property type="entry name" value="Peptidase_S8_His-AS"/>
</dbReference>
<keyword evidence="9" id="KW-1185">Reference proteome</keyword>
<dbReference type="PANTHER" id="PTHR43806:SF13">
    <property type="entry name" value="SUBTILASE-TYPE PROTEINASE RRT12"/>
    <property type="match status" value="1"/>
</dbReference>
<keyword evidence="4 5" id="KW-0720">Serine protease</keyword>
<dbReference type="Pfam" id="PF00082">
    <property type="entry name" value="Peptidase_S8"/>
    <property type="match status" value="1"/>
</dbReference>
<dbReference type="GO" id="GO:0004252">
    <property type="term" value="F:serine-type endopeptidase activity"/>
    <property type="evidence" value="ECO:0007669"/>
    <property type="project" value="UniProtKB-UniRule"/>
</dbReference>
<evidence type="ECO:0000256" key="2">
    <source>
        <dbReference type="ARBA" id="ARBA00022670"/>
    </source>
</evidence>
<dbReference type="EMBL" id="KV454426">
    <property type="protein sequence ID" value="ODQ82477.1"/>
    <property type="molecule type" value="Genomic_DNA"/>
</dbReference>
<dbReference type="AlphaFoldDB" id="A0A1E3QZG0"/>
<feature type="active site" description="Charge relay system" evidence="5">
    <location>
        <position position="332"/>
    </location>
</feature>
<comment type="similarity">
    <text evidence="1 5 6">Belongs to the peptidase S8 family.</text>
</comment>
<dbReference type="PROSITE" id="PS00137">
    <property type="entry name" value="SUBTILASE_HIS"/>
    <property type="match status" value="1"/>
</dbReference>
<name>A0A1E3QZG0_9ASCO</name>
<feature type="active site" description="Charge relay system" evidence="5">
    <location>
        <position position="176"/>
    </location>
</feature>
<dbReference type="Proteomes" id="UP000094336">
    <property type="component" value="Unassembled WGS sequence"/>
</dbReference>
<evidence type="ECO:0000256" key="4">
    <source>
        <dbReference type="ARBA" id="ARBA00022825"/>
    </source>
</evidence>
<sequence>MVALKYVPLIAAFPIVLHAEKFFVRLKSPEVSMETFLRSDELVRIANHAKPFIEQSFAFGDFAAFVGDFSKDMLKHLSQSKLVLDITPDIIIKAMDDVETQSPAPRHLARLSQLDRLPPPGAYQSLDYFYDSSNTGEGVYAYVIDSGVRVDHPEFEGRAVFGKDFTGEGSGDFNGHGTHVAGIIGSKTYGVAKDITIVDVKALDFRGSGSLSGVVGALEYAVNHRLTHGNRGVANLSLGAARNSVLNLAIKAAYESGLVIIAAAGNSNIDACITSPGGLSHALTVGAIDDKSDQLASFTNWGSCVDVFASGVYVYSLSNLDVKKLVALSGTSMASPVVAGLAGTLLGAGVAPEDIKQTVVDLSSEGYISRRSVLLRPFTPNRIAFNRVTEEHSDSAGDSEGEE</sequence>
<dbReference type="FunFam" id="3.40.50.200:FF:000007">
    <property type="entry name" value="Subtilisin-like serine protease"/>
    <property type="match status" value="1"/>
</dbReference>
<protein>
    <recommendedName>
        <fullName evidence="7">Peptidase S8/S53 domain-containing protein</fullName>
    </recommendedName>
</protein>
<evidence type="ECO:0000259" key="7">
    <source>
        <dbReference type="Pfam" id="PF00082"/>
    </source>
</evidence>
<dbReference type="InterPro" id="IPR036852">
    <property type="entry name" value="Peptidase_S8/S53_dom_sf"/>
</dbReference>
<dbReference type="PROSITE" id="PS00138">
    <property type="entry name" value="SUBTILASE_SER"/>
    <property type="match status" value="1"/>
</dbReference>
<evidence type="ECO:0000256" key="3">
    <source>
        <dbReference type="ARBA" id="ARBA00022801"/>
    </source>
</evidence>
<keyword evidence="3 5" id="KW-0378">Hydrolase</keyword>
<evidence type="ECO:0000313" key="8">
    <source>
        <dbReference type="EMBL" id="ODQ82477.1"/>
    </source>
</evidence>
<evidence type="ECO:0000256" key="6">
    <source>
        <dbReference type="RuleBase" id="RU003355"/>
    </source>
</evidence>
<reference evidence="9" key="1">
    <citation type="submission" date="2016-05" db="EMBL/GenBank/DDBJ databases">
        <title>Comparative genomics of biotechnologically important yeasts.</title>
        <authorList>
            <consortium name="DOE Joint Genome Institute"/>
            <person name="Riley R."/>
            <person name="Haridas S."/>
            <person name="Wolfe K.H."/>
            <person name="Lopes M.R."/>
            <person name="Hittinger C.T."/>
            <person name="Goker M."/>
            <person name="Salamov A."/>
            <person name="Wisecaver J."/>
            <person name="Long T.M."/>
            <person name="Aerts A.L."/>
            <person name="Barry K."/>
            <person name="Choi C."/>
            <person name="Clum A."/>
            <person name="Coughlan A.Y."/>
            <person name="Deshpande S."/>
            <person name="Douglass A.P."/>
            <person name="Hanson S.J."/>
            <person name="Klenk H.-P."/>
            <person name="Labutti K."/>
            <person name="Lapidus A."/>
            <person name="Lindquist E."/>
            <person name="Lipzen A."/>
            <person name="Meier-Kolthoff J.P."/>
            <person name="Ohm R.A."/>
            <person name="Otillar R.P."/>
            <person name="Pangilinan J."/>
            <person name="Peng Y."/>
            <person name="Rokas A."/>
            <person name="Rosa C.A."/>
            <person name="Scheuner C."/>
            <person name="Sibirny A.A."/>
            <person name="Slot J.C."/>
            <person name="Stielow J.B."/>
            <person name="Sun H."/>
            <person name="Kurtzman C.P."/>
            <person name="Blackwell M."/>
            <person name="Grigoriev I.V."/>
            <person name="Jeffries T.W."/>
        </authorList>
    </citation>
    <scope>NUCLEOTIDE SEQUENCE [LARGE SCALE GENOMIC DNA]</scope>
    <source>
        <strain evidence="9">NRRL Y-12698</strain>
    </source>
</reference>
<dbReference type="GO" id="GO:0006508">
    <property type="term" value="P:proteolysis"/>
    <property type="evidence" value="ECO:0007669"/>
    <property type="project" value="UniProtKB-KW"/>
</dbReference>
<dbReference type="GeneID" id="30149379"/>
<dbReference type="InterPro" id="IPR050131">
    <property type="entry name" value="Peptidase_S8_subtilisin-like"/>
</dbReference>
<dbReference type="InterPro" id="IPR023827">
    <property type="entry name" value="Peptidase_S8_Asp-AS"/>
</dbReference>
<evidence type="ECO:0000256" key="1">
    <source>
        <dbReference type="ARBA" id="ARBA00011073"/>
    </source>
</evidence>
<organism evidence="8 9">
    <name type="scientific">Babjeviella inositovora NRRL Y-12698</name>
    <dbReference type="NCBI Taxonomy" id="984486"/>
    <lineage>
        <taxon>Eukaryota</taxon>
        <taxon>Fungi</taxon>
        <taxon>Dikarya</taxon>
        <taxon>Ascomycota</taxon>
        <taxon>Saccharomycotina</taxon>
        <taxon>Pichiomycetes</taxon>
        <taxon>Serinales incertae sedis</taxon>
        <taxon>Babjeviella</taxon>
    </lineage>
</organism>
<keyword evidence="2 5" id="KW-0645">Protease</keyword>
<proteinExistence type="inferred from homology"/>
<dbReference type="SUPFAM" id="SSF52743">
    <property type="entry name" value="Subtilisin-like"/>
    <property type="match status" value="1"/>
</dbReference>
<dbReference type="InterPro" id="IPR015500">
    <property type="entry name" value="Peptidase_S8_subtilisin-rel"/>
</dbReference>
<dbReference type="PANTHER" id="PTHR43806">
    <property type="entry name" value="PEPTIDASE S8"/>
    <property type="match status" value="1"/>
</dbReference>
<dbReference type="STRING" id="984486.A0A1E3QZG0"/>
<dbReference type="PROSITE" id="PS51892">
    <property type="entry name" value="SUBTILASE"/>
    <property type="match status" value="1"/>
</dbReference>
<dbReference type="InterPro" id="IPR000209">
    <property type="entry name" value="Peptidase_S8/S53_dom"/>
</dbReference>
<dbReference type="RefSeq" id="XP_018987805.1">
    <property type="nucleotide sequence ID" value="XM_019131526.1"/>
</dbReference>
<evidence type="ECO:0000256" key="5">
    <source>
        <dbReference type="PROSITE-ProRule" id="PRU01240"/>
    </source>
</evidence>
<feature type="domain" description="Peptidase S8/S53" evidence="7">
    <location>
        <begin position="136"/>
        <end position="361"/>
    </location>
</feature>
<accession>A0A1E3QZG0</accession>
<dbReference type="Gene3D" id="3.40.50.200">
    <property type="entry name" value="Peptidase S8/S53 domain"/>
    <property type="match status" value="1"/>
</dbReference>
<dbReference type="InterPro" id="IPR034193">
    <property type="entry name" value="PCSK9_ProteinaseK-like"/>
</dbReference>
<dbReference type="OrthoDB" id="206201at2759"/>
<dbReference type="InterPro" id="IPR023828">
    <property type="entry name" value="Peptidase_S8_Ser-AS"/>
</dbReference>
<gene>
    <name evidence="8" type="ORF">BABINDRAFT_31173</name>
</gene>
<dbReference type="PRINTS" id="PR00723">
    <property type="entry name" value="SUBTILISIN"/>
</dbReference>
<dbReference type="PROSITE" id="PS00136">
    <property type="entry name" value="SUBTILASE_ASP"/>
    <property type="match status" value="1"/>
</dbReference>